<dbReference type="InterPro" id="IPR032526">
    <property type="entry name" value="DUF4960"/>
</dbReference>
<organism evidence="3 4">
    <name type="scientific">Bacteroides clarus</name>
    <dbReference type="NCBI Taxonomy" id="626929"/>
    <lineage>
        <taxon>Bacteria</taxon>
        <taxon>Pseudomonadati</taxon>
        <taxon>Bacteroidota</taxon>
        <taxon>Bacteroidia</taxon>
        <taxon>Bacteroidales</taxon>
        <taxon>Bacteroidaceae</taxon>
        <taxon>Bacteroides</taxon>
    </lineage>
</organism>
<evidence type="ECO:0000256" key="1">
    <source>
        <dbReference type="SAM" id="SignalP"/>
    </source>
</evidence>
<sequence>MKTKLSTLISSKLAFRLLALTFTTLTLTFTACSNDDEDDILGQGEGKQLAQPVAVDFSAGITTRVTTNSKWEIGDLVGISASEIVGTTSAPKYTNVQYKADITGESTTFSWVGTEQDEIAYTSENEMVFTAYYPHTDNEDGIIEANTATTEEEQKKIDFLFASSKGKYIEGNANQKINFAFQHKMARIRLKIKVTDATPIENKSIILGGLKHKGTFNIKSGIASPNGNVVNDWSLGNLNSTASGTEMEIVRIIYPQNTESLDLQIGDKDDNLKTSFILLGNKFEPNNSYTINAEVRNGKIHATITLDNNTIEGWNENKPGKKAFIGIADNIEELTEEAKAAATWMIQNIENSEYISINQITENNINLDGYKMIWTHFDWTEANTNNDAIVDNANEAIKSYFQTGGNILASRDAARFIGKWGISKNGSYPKNYWGGNDNVDFNKSLYCNNIYHPLFNNITFNEHSLPLHAEDAGYKNSNRVLQWNINDEAEKYDDINAWQTATGGTQLGSDGSNTGTTIRVAEFSPRENSGKAIVIGDPSFEWKNSNEESNSMHSNLTKLATNTINYLISQSNNK</sequence>
<evidence type="ECO:0000259" key="2">
    <source>
        <dbReference type="Pfam" id="PF16324"/>
    </source>
</evidence>
<dbReference type="InterPro" id="IPR042278">
    <property type="entry name" value="Mfa-like_1_N"/>
</dbReference>
<dbReference type="AlphaFoldDB" id="A0A1Y3YZS8"/>
<dbReference type="Proteomes" id="UP000195386">
    <property type="component" value="Unassembled WGS sequence"/>
</dbReference>
<dbReference type="PROSITE" id="PS51257">
    <property type="entry name" value="PROKAR_LIPOPROTEIN"/>
    <property type="match status" value="1"/>
</dbReference>
<dbReference type="Gene3D" id="2.60.40.2620">
    <property type="entry name" value="Fimbrillin-like"/>
    <property type="match status" value="1"/>
</dbReference>
<dbReference type="CDD" id="cd13121">
    <property type="entry name" value="BF2867_like_C"/>
    <property type="match status" value="1"/>
</dbReference>
<feature type="domain" description="DUF4960" evidence="2">
    <location>
        <begin position="324"/>
        <end position="567"/>
    </location>
</feature>
<keyword evidence="1" id="KW-0732">Signal</keyword>
<protein>
    <recommendedName>
        <fullName evidence="2">DUF4960 domain-containing protein</fullName>
    </recommendedName>
</protein>
<gene>
    <name evidence="3" type="ORF">B5F97_01260</name>
</gene>
<dbReference type="RefSeq" id="WP_087425277.1">
    <property type="nucleotide sequence ID" value="NZ_NFII01000001.1"/>
</dbReference>
<feature type="signal peptide" evidence="1">
    <location>
        <begin position="1"/>
        <end position="33"/>
    </location>
</feature>
<dbReference type="Pfam" id="PF16324">
    <property type="entry name" value="DUF4960"/>
    <property type="match status" value="1"/>
</dbReference>
<feature type="chain" id="PRO_5013073729" description="DUF4960 domain-containing protein" evidence="1">
    <location>
        <begin position="34"/>
        <end position="574"/>
    </location>
</feature>
<dbReference type="Pfam" id="PF13149">
    <property type="entry name" value="Mfa_like_1"/>
    <property type="match status" value="1"/>
</dbReference>
<name>A0A1Y3YZS8_9BACE</name>
<accession>A0A1Y3YZS8</accession>
<dbReference type="CDD" id="cd13120">
    <property type="entry name" value="BF2867_like_N"/>
    <property type="match status" value="1"/>
</dbReference>
<dbReference type="EMBL" id="NFII01000001">
    <property type="protein sequence ID" value="OUO03237.1"/>
    <property type="molecule type" value="Genomic_DNA"/>
</dbReference>
<evidence type="ECO:0000313" key="4">
    <source>
        <dbReference type="Proteomes" id="UP000195386"/>
    </source>
</evidence>
<evidence type="ECO:0000313" key="3">
    <source>
        <dbReference type="EMBL" id="OUO03237.1"/>
    </source>
</evidence>
<dbReference type="InterPro" id="IPR025049">
    <property type="entry name" value="Mfa-like_1"/>
</dbReference>
<dbReference type="Gene3D" id="2.60.40.2630">
    <property type="match status" value="1"/>
</dbReference>
<reference evidence="4" key="1">
    <citation type="submission" date="2017-04" db="EMBL/GenBank/DDBJ databases">
        <title>Function of individual gut microbiota members based on whole genome sequencing of pure cultures obtained from chicken caecum.</title>
        <authorList>
            <person name="Medvecky M."/>
            <person name="Cejkova D."/>
            <person name="Polansky O."/>
            <person name="Karasova D."/>
            <person name="Kubasova T."/>
            <person name="Cizek A."/>
            <person name="Rychlik I."/>
        </authorList>
    </citation>
    <scope>NUCLEOTIDE SEQUENCE [LARGE SCALE GENOMIC DNA]</scope>
    <source>
        <strain evidence="4">An43</strain>
    </source>
</reference>
<proteinExistence type="predicted"/>
<comment type="caution">
    <text evidence="3">The sequence shown here is derived from an EMBL/GenBank/DDBJ whole genome shotgun (WGS) entry which is preliminary data.</text>
</comment>